<gene>
    <name evidence="2" type="ORF">A1Q1_00448</name>
</gene>
<accession>J4UFV8</accession>
<organism evidence="2 3">
    <name type="scientific">Trichosporon asahii var. asahii (strain ATCC 90039 / CBS 2479 / JCM 2466 / KCTC 7840 / NBRC 103889/ NCYC 2677 / UAMH 7654)</name>
    <name type="common">Yeast</name>
    <dbReference type="NCBI Taxonomy" id="1186058"/>
    <lineage>
        <taxon>Eukaryota</taxon>
        <taxon>Fungi</taxon>
        <taxon>Dikarya</taxon>
        <taxon>Basidiomycota</taxon>
        <taxon>Agaricomycotina</taxon>
        <taxon>Tremellomycetes</taxon>
        <taxon>Trichosporonales</taxon>
        <taxon>Trichosporonaceae</taxon>
        <taxon>Trichosporon</taxon>
    </lineage>
</organism>
<name>J4UFV8_TRIAS</name>
<dbReference type="VEuPathDB" id="FungiDB:A1Q1_00448"/>
<dbReference type="GeneID" id="25983962"/>
<proteinExistence type="predicted"/>
<protein>
    <submittedName>
        <fullName evidence="2">Uncharacterized protein</fullName>
    </submittedName>
</protein>
<feature type="region of interest" description="Disordered" evidence="1">
    <location>
        <begin position="21"/>
        <end position="46"/>
    </location>
</feature>
<comment type="caution">
    <text evidence="2">The sequence shown here is derived from an EMBL/GenBank/DDBJ whole genome shotgun (WGS) entry which is preliminary data.</text>
</comment>
<evidence type="ECO:0000256" key="1">
    <source>
        <dbReference type="SAM" id="MobiDB-lite"/>
    </source>
</evidence>
<evidence type="ECO:0000313" key="3">
    <source>
        <dbReference type="Proteomes" id="UP000002748"/>
    </source>
</evidence>
<dbReference type="KEGG" id="tasa:A1Q1_00448"/>
<reference evidence="2 3" key="1">
    <citation type="journal article" date="2012" name="Eukaryot. Cell">
        <title>Draft genome sequence of CBS 2479, the standard type strain of Trichosporon asahii.</title>
        <authorList>
            <person name="Yang R.Y."/>
            <person name="Li H.T."/>
            <person name="Zhu H."/>
            <person name="Zhou G.P."/>
            <person name="Wang M."/>
            <person name="Wang L."/>
        </authorList>
    </citation>
    <scope>NUCLEOTIDE SEQUENCE [LARGE SCALE GENOMIC DNA]</scope>
    <source>
        <strain evidence="3">ATCC 90039 / CBS 2479 / JCM 2466 / KCTC 7840 / NCYC 2677 / UAMH 7654</strain>
    </source>
</reference>
<dbReference type="PANTHER" id="PTHR38698:SF1">
    <property type="entry name" value="FUNGAL PROTEIN"/>
    <property type="match status" value="1"/>
</dbReference>
<dbReference type="HOGENOM" id="CLU_2225041_0_0_1"/>
<dbReference type="EMBL" id="ALBS01000115">
    <property type="protein sequence ID" value="EJT50290.1"/>
    <property type="molecule type" value="Genomic_DNA"/>
</dbReference>
<dbReference type="AlphaFoldDB" id="J4UFV8"/>
<dbReference type="InterPro" id="IPR031355">
    <property type="entry name" value="YBL010C/LAA2-like"/>
</dbReference>
<dbReference type="RefSeq" id="XP_014181572.1">
    <property type="nucleotide sequence ID" value="XM_014326097.1"/>
</dbReference>
<dbReference type="Proteomes" id="UP000002748">
    <property type="component" value="Unassembled WGS sequence"/>
</dbReference>
<sequence>MGVPVNLDEVESHRLSTLPPLKITTDLATNPPPRVSEDKHGLGPKPVLNFSKAEELCAIEDDKLKLYSLSKLEAVQRDLVRATNEASALLAYLAQLKDARQQDHET</sequence>
<dbReference type="Pfam" id="PF17104">
    <property type="entry name" value="YBL010C_LAA2"/>
    <property type="match status" value="1"/>
</dbReference>
<evidence type="ECO:0000313" key="2">
    <source>
        <dbReference type="EMBL" id="EJT50290.1"/>
    </source>
</evidence>
<dbReference type="OrthoDB" id="5378975at2759"/>
<dbReference type="PANTHER" id="PTHR38698">
    <property type="entry name" value="EXPRESSED PROTEIN"/>
    <property type="match status" value="1"/>
</dbReference>